<feature type="domain" description="PpiC" evidence="4">
    <location>
        <begin position="141"/>
        <end position="248"/>
    </location>
</feature>
<proteinExistence type="inferred from homology"/>
<keyword evidence="3" id="KW-0732">Signal</keyword>
<dbReference type="RefSeq" id="WP_267082352.1">
    <property type="nucleotide sequence ID" value="NZ_CP099530.1"/>
</dbReference>
<dbReference type="Pfam" id="PF00639">
    <property type="entry name" value="Rotamase"/>
    <property type="match status" value="1"/>
</dbReference>
<keyword evidence="2" id="KW-0697">Rotamase</keyword>
<dbReference type="EMBL" id="JANFWR010000015">
    <property type="protein sequence ID" value="MCW0399918.1"/>
    <property type="molecule type" value="Genomic_DNA"/>
</dbReference>
<comment type="similarity">
    <text evidence="1">Belongs to the PpiC/parvulin rotamase family.</text>
</comment>
<evidence type="ECO:0000259" key="4">
    <source>
        <dbReference type="PROSITE" id="PS50198"/>
    </source>
</evidence>
<dbReference type="Proteomes" id="UP001320843">
    <property type="component" value="Unassembled WGS sequence"/>
</dbReference>
<accession>A0ABT3DWM6</accession>
<dbReference type="PROSITE" id="PS50198">
    <property type="entry name" value="PPIC_PPIASE_2"/>
    <property type="match status" value="1"/>
</dbReference>
<feature type="signal peptide" evidence="3">
    <location>
        <begin position="1"/>
        <end position="28"/>
    </location>
</feature>
<dbReference type="Gene3D" id="3.10.50.40">
    <property type="match status" value="1"/>
</dbReference>
<dbReference type="InterPro" id="IPR023058">
    <property type="entry name" value="PPIase_PpiC_CS"/>
</dbReference>
<dbReference type="PANTHER" id="PTHR47245:SF3">
    <property type="entry name" value="PEPTIDYL-PROLYL CIS-TRANS ISOMERASE, PPIC-TYPE-RELATED"/>
    <property type="match status" value="1"/>
</dbReference>
<dbReference type="SUPFAM" id="SSF54534">
    <property type="entry name" value="FKBP-like"/>
    <property type="match status" value="1"/>
</dbReference>
<dbReference type="InterPro" id="IPR000297">
    <property type="entry name" value="PPIase_PpiC"/>
</dbReference>
<evidence type="ECO:0000256" key="2">
    <source>
        <dbReference type="PROSITE-ProRule" id="PRU00278"/>
    </source>
</evidence>
<gene>
    <name evidence="5" type="ORF">NB700_002474</name>
</gene>
<keyword evidence="2 5" id="KW-0413">Isomerase</keyword>
<dbReference type="PANTHER" id="PTHR47245">
    <property type="entry name" value="PEPTIDYLPROLYL ISOMERASE"/>
    <property type="match status" value="1"/>
</dbReference>
<keyword evidence="6" id="KW-1185">Reference proteome</keyword>
<feature type="chain" id="PRO_5045878664" evidence="3">
    <location>
        <begin position="29"/>
        <end position="295"/>
    </location>
</feature>
<name>A0ABT3DWM6_9XANT</name>
<dbReference type="InterPro" id="IPR050245">
    <property type="entry name" value="PrsA_foldase"/>
</dbReference>
<reference evidence="5 6" key="1">
    <citation type="submission" date="2022-06" db="EMBL/GenBank/DDBJ databases">
        <title>Dynamics of rice microbiomes reveals core vertical transmitted seed endophytes.</title>
        <authorList>
            <person name="Liao K."/>
            <person name="Zhang X."/>
        </authorList>
    </citation>
    <scope>NUCLEOTIDE SEQUENCE [LARGE SCALE GENOMIC DNA]</scope>
    <source>
        <strain evidence="5 6">YT10-10-1</strain>
    </source>
</reference>
<evidence type="ECO:0000313" key="6">
    <source>
        <dbReference type="Proteomes" id="UP001320843"/>
    </source>
</evidence>
<sequence length="295" mass="31647">MSLSFAKSAVARSITLATCALAAFAALAAPAPAEPATADPVVLRVGAQQFTASEYRALAGDATRGAAGIDDDSVVRRFADRAILLDQARQQHLQDDPVVAARLRRAADAILAEAAQARLSADAHIDEAMLRRQFAAHPDDYTEYHLRHLFVALHPQGGPRSGHTLTEAQALQRAEALKRQLDGGADFATLAMRESDDTATAGEGGQLSPTFGRYLADVFDAPIRQLAVEQVSAPVRGPDGYHLIRLDAKTAARFDAVRGQIDLQLREQAAADAMQRLRQAQPMAFDRDAYTAAAR</sequence>
<dbReference type="EC" id="5.2.1.8" evidence="5"/>
<dbReference type="PROSITE" id="PS01096">
    <property type="entry name" value="PPIC_PPIASE_1"/>
    <property type="match status" value="1"/>
</dbReference>
<organism evidence="5 6">
    <name type="scientific">Xanthomonas sacchari</name>
    <dbReference type="NCBI Taxonomy" id="56458"/>
    <lineage>
        <taxon>Bacteria</taxon>
        <taxon>Pseudomonadati</taxon>
        <taxon>Pseudomonadota</taxon>
        <taxon>Gammaproteobacteria</taxon>
        <taxon>Lysobacterales</taxon>
        <taxon>Lysobacteraceae</taxon>
        <taxon>Xanthomonas</taxon>
    </lineage>
</organism>
<evidence type="ECO:0000256" key="1">
    <source>
        <dbReference type="ARBA" id="ARBA00007656"/>
    </source>
</evidence>
<evidence type="ECO:0000256" key="3">
    <source>
        <dbReference type="SAM" id="SignalP"/>
    </source>
</evidence>
<dbReference type="GO" id="GO:0003755">
    <property type="term" value="F:peptidyl-prolyl cis-trans isomerase activity"/>
    <property type="evidence" value="ECO:0007669"/>
    <property type="project" value="UniProtKB-EC"/>
</dbReference>
<protein>
    <submittedName>
        <fullName evidence="5">Chaperone SurA</fullName>
        <ecNumber evidence="5">5.2.1.8</ecNumber>
    </submittedName>
</protein>
<comment type="caution">
    <text evidence="5">The sequence shown here is derived from an EMBL/GenBank/DDBJ whole genome shotgun (WGS) entry which is preliminary data.</text>
</comment>
<evidence type="ECO:0000313" key="5">
    <source>
        <dbReference type="EMBL" id="MCW0399918.1"/>
    </source>
</evidence>
<dbReference type="InterPro" id="IPR046357">
    <property type="entry name" value="PPIase_dom_sf"/>
</dbReference>